<organism evidence="1 2">
    <name type="scientific">Ciceribacter selenitireducens ATCC BAA-1503</name>
    <dbReference type="NCBI Taxonomy" id="1336235"/>
    <lineage>
        <taxon>Bacteria</taxon>
        <taxon>Pseudomonadati</taxon>
        <taxon>Pseudomonadota</taxon>
        <taxon>Alphaproteobacteria</taxon>
        <taxon>Hyphomicrobiales</taxon>
        <taxon>Rhizobiaceae</taxon>
        <taxon>Ciceribacter</taxon>
    </lineage>
</organism>
<proteinExistence type="predicted"/>
<gene>
    <name evidence="1" type="ORF">RHIZ70_2744</name>
</gene>
<protein>
    <submittedName>
        <fullName evidence="1">Uncharacterized protein</fullName>
    </submittedName>
</protein>
<dbReference type="AlphaFoldDB" id="A0A376AGX1"/>
<evidence type="ECO:0000313" key="1">
    <source>
        <dbReference type="EMBL" id="SSC67036.1"/>
    </source>
</evidence>
<reference evidence="2" key="1">
    <citation type="submission" date="2018-07" db="EMBL/GenBank/DDBJ databases">
        <authorList>
            <person name="Peiro R."/>
            <person name="Begona"/>
            <person name="Cbmso G."/>
            <person name="Lopez M."/>
            <person name="Gonzalez S."/>
        </authorList>
    </citation>
    <scope>NUCLEOTIDE SEQUENCE [LARGE SCALE GENOMIC DNA]</scope>
</reference>
<keyword evidence="2" id="KW-1185">Reference proteome</keyword>
<evidence type="ECO:0000313" key="2">
    <source>
        <dbReference type="Proteomes" id="UP000254764"/>
    </source>
</evidence>
<sequence length="111" mass="11914">MISTTLEDCIVYEPVAMTLSLPSVVRVSSLPPAKVDTKPFVSTQAPSTVGAWRTGGRGCRGPVEEQAASVAVHANRITMDLIFIAVSCLIAFGRRPRNAWPILPNHAAKGW</sequence>
<name>A0A376AGX1_9HYPH</name>
<accession>A0A376AGX1</accession>
<dbReference type="Proteomes" id="UP000254764">
    <property type="component" value="Unassembled WGS sequence"/>
</dbReference>
<dbReference type="EMBL" id="UEYP01000003">
    <property type="protein sequence ID" value="SSC67036.1"/>
    <property type="molecule type" value="Genomic_DNA"/>
</dbReference>